<dbReference type="PATRIC" id="fig|2702.101.peg.1058"/>
<dbReference type="EMBL" id="LSRC01000045">
    <property type="protein sequence ID" value="KXI16460.1"/>
    <property type="molecule type" value="Genomic_DNA"/>
</dbReference>
<protein>
    <recommendedName>
        <fullName evidence="4">Beta-carotene 15,15'-monooxygenase</fullName>
    </recommendedName>
</protein>
<evidence type="ECO:0000313" key="3">
    <source>
        <dbReference type="Proteomes" id="UP000070505"/>
    </source>
</evidence>
<comment type="caution">
    <text evidence="2">The sequence shown here is derived from an EMBL/GenBank/DDBJ whole genome shotgun (WGS) entry which is preliminary data.</text>
</comment>
<keyword evidence="1" id="KW-0472">Membrane</keyword>
<evidence type="ECO:0000256" key="1">
    <source>
        <dbReference type="SAM" id="Phobius"/>
    </source>
</evidence>
<proteinExistence type="predicted"/>
<gene>
    <name evidence="2" type="ORF">HMPREF3230_01071</name>
</gene>
<accession>A0A135Z473</accession>
<dbReference type="AlphaFoldDB" id="A0A135Z473"/>
<organism evidence="2 3">
    <name type="scientific">Gardnerella vaginalis</name>
    <dbReference type="NCBI Taxonomy" id="2702"/>
    <lineage>
        <taxon>Bacteria</taxon>
        <taxon>Bacillati</taxon>
        <taxon>Actinomycetota</taxon>
        <taxon>Actinomycetes</taxon>
        <taxon>Bifidobacteriales</taxon>
        <taxon>Bifidobacteriaceae</taxon>
        <taxon>Gardnerella</taxon>
    </lineage>
</organism>
<dbReference type="Proteomes" id="UP000070505">
    <property type="component" value="Unassembled WGS sequence"/>
</dbReference>
<feature type="transmembrane region" description="Helical" evidence="1">
    <location>
        <begin position="121"/>
        <end position="141"/>
    </location>
</feature>
<reference evidence="2 3" key="1">
    <citation type="submission" date="2016-02" db="EMBL/GenBank/DDBJ databases">
        <authorList>
            <person name="Wen L."/>
            <person name="He K."/>
            <person name="Yang H."/>
        </authorList>
    </citation>
    <scope>NUCLEOTIDE SEQUENCE [LARGE SCALE GENOMIC DNA]</scope>
    <source>
        <strain evidence="2 3">CMW7778B</strain>
    </source>
</reference>
<keyword evidence="1" id="KW-0812">Transmembrane</keyword>
<feature type="transmembrane region" description="Helical" evidence="1">
    <location>
        <begin position="77"/>
        <end position="101"/>
    </location>
</feature>
<name>A0A135Z473_GARVA</name>
<feature type="transmembrane region" description="Helical" evidence="1">
    <location>
        <begin position="46"/>
        <end position="65"/>
    </location>
</feature>
<evidence type="ECO:0000313" key="2">
    <source>
        <dbReference type="EMBL" id="KXI16460.1"/>
    </source>
</evidence>
<evidence type="ECO:0008006" key="4">
    <source>
        <dbReference type="Google" id="ProtNLM"/>
    </source>
</evidence>
<keyword evidence="1" id="KW-1133">Transmembrane helix</keyword>
<sequence>MNKFIAAMRPYERWAVSFALILVTATFVSFTRQMLRKKRTNLVRNLSHTITACVATAALPGWLFLPSIIRFMPSLRNVIGGYIVTAICIFGIIVFSAMAYIWHKNEQYNSNCIKPEVGMALLPIMLSGMLIYAAGLGMLLVA</sequence>